<dbReference type="GO" id="GO:0008270">
    <property type="term" value="F:zinc ion binding"/>
    <property type="evidence" value="ECO:0007669"/>
    <property type="project" value="InterPro"/>
</dbReference>
<dbReference type="InterPro" id="IPR000477">
    <property type="entry name" value="RT_dom"/>
</dbReference>
<keyword evidence="11" id="KW-1185">Reference proteome</keyword>
<dbReference type="OrthoDB" id="5986604at2759"/>
<evidence type="ECO:0000256" key="2">
    <source>
        <dbReference type="ARBA" id="ARBA00022679"/>
    </source>
</evidence>
<dbReference type="OMA" id="RNIMIND"/>
<dbReference type="InterPro" id="IPR036397">
    <property type="entry name" value="RNaseH_sf"/>
</dbReference>
<gene>
    <name evidence="10" type="ORF">RF11_03543</name>
</gene>
<feature type="domain" description="Integrase catalytic" evidence="9">
    <location>
        <begin position="1024"/>
        <end position="1154"/>
    </location>
</feature>
<dbReference type="Gene3D" id="3.10.10.10">
    <property type="entry name" value="HIV Type 1 Reverse Transcriptase, subunit A, domain 1"/>
    <property type="match status" value="1"/>
</dbReference>
<dbReference type="AlphaFoldDB" id="A0A0C2MM68"/>
<evidence type="ECO:0000256" key="6">
    <source>
        <dbReference type="ARBA" id="ARBA00022801"/>
    </source>
</evidence>
<keyword evidence="2" id="KW-0808">Transferase</keyword>
<dbReference type="PROSITE" id="PS00141">
    <property type="entry name" value="ASP_PROTEASE"/>
    <property type="match status" value="1"/>
</dbReference>
<dbReference type="EMBL" id="JWZT01003820">
    <property type="protein sequence ID" value="KII65460.1"/>
    <property type="molecule type" value="Genomic_DNA"/>
</dbReference>
<dbReference type="SUPFAM" id="SSF53098">
    <property type="entry name" value="Ribonuclease H-like"/>
    <property type="match status" value="1"/>
</dbReference>
<dbReference type="GO" id="GO:0003964">
    <property type="term" value="F:RNA-directed DNA polymerase activity"/>
    <property type="evidence" value="ECO:0007669"/>
    <property type="project" value="UniProtKB-KW"/>
</dbReference>
<dbReference type="InterPro" id="IPR036875">
    <property type="entry name" value="Znf_CCHC_sf"/>
</dbReference>
<name>A0A0C2MM68_THEKT</name>
<keyword evidence="3" id="KW-0548">Nucleotidyltransferase</keyword>
<dbReference type="Pfam" id="PF17917">
    <property type="entry name" value="RT_RNaseH"/>
    <property type="match status" value="1"/>
</dbReference>
<evidence type="ECO:0000256" key="4">
    <source>
        <dbReference type="ARBA" id="ARBA00022722"/>
    </source>
</evidence>
<dbReference type="GO" id="GO:0004190">
    <property type="term" value="F:aspartic-type endopeptidase activity"/>
    <property type="evidence" value="ECO:0007669"/>
    <property type="project" value="InterPro"/>
</dbReference>
<dbReference type="CDD" id="cd09274">
    <property type="entry name" value="RNase_HI_RT_Ty3"/>
    <property type="match status" value="1"/>
</dbReference>
<dbReference type="GO" id="GO:0015074">
    <property type="term" value="P:DNA integration"/>
    <property type="evidence" value="ECO:0007669"/>
    <property type="project" value="InterPro"/>
</dbReference>
<evidence type="ECO:0000313" key="11">
    <source>
        <dbReference type="Proteomes" id="UP000031668"/>
    </source>
</evidence>
<dbReference type="SUPFAM" id="SSF57756">
    <property type="entry name" value="Retrovirus zinc finger-like domains"/>
    <property type="match status" value="1"/>
</dbReference>
<proteinExistence type="predicted"/>
<dbReference type="PROSITE" id="PS50878">
    <property type="entry name" value="RT_POL"/>
    <property type="match status" value="1"/>
</dbReference>
<dbReference type="Proteomes" id="UP000031668">
    <property type="component" value="Unassembled WGS sequence"/>
</dbReference>
<dbReference type="InterPro" id="IPR050951">
    <property type="entry name" value="Retrovirus_Pol_polyprotein"/>
</dbReference>
<dbReference type="PANTHER" id="PTHR37984">
    <property type="entry name" value="PROTEIN CBG26694"/>
    <property type="match status" value="1"/>
</dbReference>
<reference evidence="10 11" key="1">
    <citation type="journal article" date="2014" name="Genome Biol. Evol.">
        <title>The genome of the myxosporean Thelohanellus kitauei shows adaptations to nutrient acquisition within its fish host.</title>
        <authorList>
            <person name="Yang Y."/>
            <person name="Xiong J."/>
            <person name="Zhou Z."/>
            <person name="Huo F."/>
            <person name="Miao W."/>
            <person name="Ran C."/>
            <person name="Liu Y."/>
            <person name="Zhang J."/>
            <person name="Feng J."/>
            <person name="Wang M."/>
            <person name="Wang M."/>
            <person name="Wang L."/>
            <person name="Yao B."/>
        </authorList>
    </citation>
    <scope>NUCLEOTIDE SEQUENCE [LARGE SCALE GENOMIC DNA]</scope>
    <source>
        <strain evidence="10">Wuqing</strain>
    </source>
</reference>
<keyword evidence="7" id="KW-0695">RNA-directed DNA polymerase</keyword>
<dbReference type="GO" id="GO:0004519">
    <property type="term" value="F:endonuclease activity"/>
    <property type="evidence" value="ECO:0007669"/>
    <property type="project" value="UniProtKB-KW"/>
</dbReference>
<evidence type="ECO:0000256" key="1">
    <source>
        <dbReference type="ARBA" id="ARBA00012493"/>
    </source>
</evidence>
<dbReference type="InterPro" id="IPR043502">
    <property type="entry name" value="DNA/RNA_pol_sf"/>
</dbReference>
<organism evidence="10 11">
    <name type="scientific">Thelohanellus kitauei</name>
    <name type="common">Myxosporean</name>
    <dbReference type="NCBI Taxonomy" id="669202"/>
    <lineage>
        <taxon>Eukaryota</taxon>
        <taxon>Metazoa</taxon>
        <taxon>Cnidaria</taxon>
        <taxon>Myxozoa</taxon>
        <taxon>Myxosporea</taxon>
        <taxon>Bivalvulida</taxon>
        <taxon>Platysporina</taxon>
        <taxon>Myxobolidae</taxon>
        <taxon>Thelohanellus</taxon>
    </lineage>
</organism>
<dbReference type="GO" id="GO:0003676">
    <property type="term" value="F:nucleic acid binding"/>
    <property type="evidence" value="ECO:0007669"/>
    <property type="project" value="InterPro"/>
</dbReference>
<dbReference type="InterPro" id="IPR021109">
    <property type="entry name" value="Peptidase_aspartic_dom_sf"/>
</dbReference>
<dbReference type="SUPFAM" id="SSF56672">
    <property type="entry name" value="DNA/RNA polymerases"/>
    <property type="match status" value="1"/>
</dbReference>
<dbReference type="EC" id="2.7.7.49" evidence="1"/>
<dbReference type="Gene3D" id="1.10.340.70">
    <property type="match status" value="1"/>
</dbReference>
<feature type="domain" description="Reverse transcriptase" evidence="8">
    <location>
        <begin position="471"/>
        <end position="649"/>
    </location>
</feature>
<dbReference type="InterPro" id="IPR001969">
    <property type="entry name" value="Aspartic_peptidase_AS"/>
</dbReference>
<evidence type="ECO:0000313" key="10">
    <source>
        <dbReference type="EMBL" id="KII65460.1"/>
    </source>
</evidence>
<dbReference type="FunFam" id="1.10.340.70:FF:000003">
    <property type="entry name" value="Protein CBG25708"/>
    <property type="match status" value="1"/>
</dbReference>
<evidence type="ECO:0000259" key="9">
    <source>
        <dbReference type="PROSITE" id="PS50994"/>
    </source>
</evidence>
<dbReference type="InterPro" id="IPR001584">
    <property type="entry name" value="Integrase_cat-core"/>
</dbReference>
<dbReference type="Pfam" id="PF00665">
    <property type="entry name" value="rve"/>
    <property type="match status" value="1"/>
</dbReference>
<dbReference type="Gene3D" id="4.10.60.10">
    <property type="entry name" value="Zinc finger, CCHC-type"/>
    <property type="match status" value="1"/>
</dbReference>
<dbReference type="Pfam" id="PF00078">
    <property type="entry name" value="RVT_1"/>
    <property type="match status" value="1"/>
</dbReference>
<evidence type="ECO:0000256" key="3">
    <source>
        <dbReference type="ARBA" id="ARBA00022695"/>
    </source>
</evidence>
<keyword evidence="5" id="KW-0255">Endonuclease</keyword>
<accession>A0A0C2MM68</accession>
<dbReference type="FunFam" id="3.30.70.270:FF:000020">
    <property type="entry name" value="Transposon Tf2-6 polyprotein-like Protein"/>
    <property type="match status" value="1"/>
</dbReference>
<evidence type="ECO:0000256" key="7">
    <source>
        <dbReference type="ARBA" id="ARBA00022918"/>
    </source>
</evidence>
<evidence type="ECO:0000256" key="5">
    <source>
        <dbReference type="ARBA" id="ARBA00022759"/>
    </source>
</evidence>
<keyword evidence="4" id="KW-0540">Nuclease</keyword>
<dbReference type="PANTHER" id="PTHR37984:SF5">
    <property type="entry name" value="PROTEIN NYNRIN-LIKE"/>
    <property type="match status" value="1"/>
</dbReference>
<dbReference type="InterPro" id="IPR041373">
    <property type="entry name" value="RT_RNaseH"/>
</dbReference>
<dbReference type="InterPro" id="IPR012337">
    <property type="entry name" value="RNaseH-like_sf"/>
</dbReference>
<keyword evidence="6" id="KW-0378">Hydrolase</keyword>
<protein>
    <recommendedName>
        <fullName evidence="1">RNA-directed DNA polymerase</fullName>
        <ecNumber evidence="1">2.7.7.49</ecNumber>
    </recommendedName>
</protein>
<dbReference type="SUPFAM" id="SSF50630">
    <property type="entry name" value="Acid proteases"/>
    <property type="match status" value="1"/>
</dbReference>
<dbReference type="CDD" id="cd01647">
    <property type="entry name" value="RT_LTR"/>
    <property type="match status" value="1"/>
</dbReference>
<dbReference type="Gene3D" id="3.30.70.270">
    <property type="match status" value="2"/>
</dbReference>
<dbReference type="Pfam" id="PF17921">
    <property type="entry name" value="Integrase_H2C2"/>
    <property type="match status" value="1"/>
</dbReference>
<dbReference type="GO" id="GO:0006508">
    <property type="term" value="P:proteolysis"/>
    <property type="evidence" value="ECO:0007669"/>
    <property type="project" value="InterPro"/>
</dbReference>
<dbReference type="InterPro" id="IPR043128">
    <property type="entry name" value="Rev_trsase/Diguanyl_cyclase"/>
</dbReference>
<evidence type="ECO:0000259" key="8">
    <source>
        <dbReference type="PROSITE" id="PS50878"/>
    </source>
</evidence>
<dbReference type="PROSITE" id="PS50994">
    <property type="entry name" value="INTEGRASE"/>
    <property type="match status" value="1"/>
</dbReference>
<comment type="caution">
    <text evidence="10">The sequence shown here is derived from an EMBL/GenBank/DDBJ whole genome shotgun (WGS) entry which is preliminary data.</text>
</comment>
<dbReference type="FunFam" id="3.10.20.370:FF:000001">
    <property type="entry name" value="Retrovirus-related Pol polyprotein from transposon 17.6-like protein"/>
    <property type="match status" value="1"/>
</dbReference>
<sequence>MESKHDNGDGKNLHLFKFDPYKPEVEKLNIYFSRFELACDIYGVKSMEDMRALFLHNVGGETYSLIADNFDITGLKKVSFMDIKEFLQDYFIAKTSFLLERFNFHKRERKDDESFSTYAHELKRAAKNCRFGNSLEERLRDQFVVGLRHKRIQEELFARIESPETLFSDILKISTSLESAEKDRAKLDPVGEQNICAVKQQGSKDIQDNQPKTKICRRCGENWHQSWDACKAVNKLCGYCGTMGHFSKVCLKRKRNNNIYDYKQINRKLDTNNDFDIVYLPPLINRSIKRIYDTGSAVVVDVKLNGVDIKMDVDTGATVSCINENIWNLIGAPKLGPAPSLKTYMNHNIPTRGQTNIVVELNAMKLQLQIIVVKGDEKPIFGLNWFRAFNLTFDVIRNIAGTNKYQHHISELIKKYQRIFDVNNQSITTHKASIRLCEDAKPIIHRPRLVPFSLRSKVETEINRLVKQGILVKVDDSINNIEWATPIVNVIKSDGTVRICGDFKVTINKHIKLNHYPLPRFDEITNKISGGKFFSTIDLRDAYLQLPVDNETRKLLTITTHMGLYQYTRLPFGVSSAPLIFQRTMDEILAGIDGIAWFLDDIIISGESEEQHNKCLANVFDRLLQTGITTKTEKCTFLKKSVKFLGHIIDGYGIHPDRENLQGIYDMKSPTCVKELKSFLGSISYYSRFCKMLHSKCTPLYELTQKGARWNWSVEREALFKELKSILSHTDTLIHYKMDKSLKLVTDASDEGIGAVLMQMDDDGIEKPVSCVSRTLSKAERNYSTTDKEALAIVFGVRKFHQFLCGRKFNLVTDHKPLERIFGSKVGIPQTGSARLVRWGLILSGYSFEITYKPGKENVIADSLSRLPNPYTDQSQEERSLENIVGSIRNINVETILSKKTLQDQTEKDQTLSNLKKFISLGWPNKERILPEVIPYFDKRDTLSIEERIIFVGDRMIIPSSLKNVVLNTLHQGHPGIGAMKSLARRYVWWPGISQDCERLVSSCKSCQENKPRPVENQIFPWPTPERPWQRLHVDYTGPVDGLMWLVVVDAYSKWVEVCITKHATSQTLIKSLQHIFGRMGIPLQIVSDNGPQFISSEFRLFCRRNCIKHIKSTPYHSRTNGLAERTIRTIKERYFRSKDVEKYNYIPSTSIMC</sequence>
<dbReference type="InterPro" id="IPR041588">
    <property type="entry name" value="Integrase_H2C2"/>
</dbReference>
<dbReference type="Gene3D" id="3.30.420.10">
    <property type="entry name" value="Ribonuclease H-like superfamily/Ribonuclease H"/>
    <property type="match status" value="1"/>
</dbReference>
<dbReference type="Gene3D" id="2.40.70.10">
    <property type="entry name" value="Acid Proteases"/>
    <property type="match status" value="1"/>
</dbReference>